<evidence type="ECO:0000256" key="1">
    <source>
        <dbReference type="SAM" id="MobiDB-lite"/>
    </source>
</evidence>
<keyword evidence="4" id="KW-1185">Reference proteome</keyword>
<feature type="compositionally biased region" description="Pro residues" evidence="1">
    <location>
        <begin position="372"/>
        <end position="397"/>
    </location>
</feature>
<keyword evidence="2" id="KW-0472">Membrane</keyword>
<proteinExistence type="predicted"/>
<sequence length="397" mass="42148">MLGHAWIRHLRRGRLLTLLLALLATQLGSLVAPAYACGCGAMVPGDQQRVAVGREVSVVRWDGAQEQIVMTLSVSGDADRAAWIMPVPSRATVKLGDPEIVDQLTEATAPERRERYHFWPQDGDWPLTGGEDGAGAAPQPGAAPGVGVVGRERLGPFDVARLTATDPSALDDWLGDNGFALPPRLETALQPYVDLRWEYVAVRLVPESAGTPLGGELDPLHLTFASDTLVYPMRLSRLATTPQSLGLYVLADHRMEPVSRIGGRQPQVTFAGPVDTAKGPLGELAAGTPFLTALTQEFPEPSAISADHELRRTAKDTTYRRVIHVDRLLTVAGIPVWLLTVAGGLAALVTAAFALALYRGRARRRAGGQATPPAPAVPAGPAVPRPLPPTTPPGPNG</sequence>
<dbReference type="Proteomes" id="UP001631993">
    <property type="component" value="Unassembled WGS sequence"/>
</dbReference>
<keyword evidence="2" id="KW-0812">Transmembrane</keyword>
<dbReference type="EMBL" id="JBJVNE010000007">
    <property type="protein sequence ID" value="MFM9647674.1"/>
    <property type="molecule type" value="Genomic_DNA"/>
</dbReference>
<keyword evidence="2" id="KW-1133">Transmembrane helix</keyword>
<evidence type="ECO:0000313" key="4">
    <source>
        <dbReference type="Proteomes" id="UP001631993"/>
    </source>
</evidence>
<feature type="region of interest" description="Disordered" evidence="1">
    <location>
        <begin position="366"/>
        <end position="397"/>
    </location>
</feature>
<dbReference type="InterPro" id="IPR019283">
    <property type="entry name" value="DUF2330"/>
</dbReference>
<evidence type="ECO:0000256" key="2">
    <source>
        <dbReference type="SAM" id="Phobius"/>
    </source>
</evidence>
<name>A0ABW9IKW9_STRGJ</name>
<gene>
    <name evidence="3" type="ORF">ACKI1S_16190</name>
</gene>
<accession>A0ABW9IKW9</accession>
<dbReference type="Pfam" id="PF10092">
    <property type="entry name" value="DUF2330"/>
    <property type="match status" value="1"/>
</dbReference>
<organism evidence="3 4">
    <name type="scientific">Streptomyces galilaeus</name>
    <dbReference type="NCBI Taxonomy" id="33899"/>
    <lineage>
        <taxon>Bacteria</taxon>
        <taxon>Bacillati</taxon>
        <taxon>Actinomycetota</taxon>
        <taxon>Actinomycetes</taxon>
        <taxon>Kitasatosporales</taxon>
        <taxon>Streptomycetaceae</taxon>
        <taxon>Streptomyces</taxon>
    </lineage>
</organism>
<comment type="caution">
    <text evidence="3">The sequence shown here is derived from an EMBL/GenBank/DDBJ whole genome shotgun (WGS) entry which is preliminary data.</text>
</comment>
<evidence type="ECO:0000313" key="3">
    <source>
        <dbReference type="EMBL" id="MFM9647674.1"/>
    </source>
</evidence>
<feature type="transmembrane region" description="Helical" evidence="2">
    <location>
        <begin position="336"/>
        <end position="358"/>
    </location>
</feature>
<dbReference type="RefSeq" id="WP_369278122.1">
    <property type="nucleotide sequence ID" value="NZ_JBJVMW010000004.1"/>
</dbReference>
<reference evidence="3 4" key="1">
    <citation type="submission" date="2024-12" db="EMBL/GenBank/DDBJ databases">
        <title>Forecasting of Potato common scab and diversities of Pathogenic streptomyces spp. in china.</title>
        <authorList>
            <person name="Handique U."/>
            <person name="Wu J."/>
        </authorList>
    </citation>
    <scope>NUCLEOTIDE SEQUENCE [LARGE SCALE GENOMIC DNA]</scope>
    <source>
        <strain evidence="3 4">ZRIMU1585</strain>
    </source>
</reference>
<protein>
    <submittedName>
        <fullName evidence="3">DUF2330 domain-containing protein</fullName>
    </submittedName>
</protein>